<dbReference type="EMBL" id="QJNS01000003">
    <property type="protein sequence ID" value="RYO95267.1"/>
    <property type="molecule type" value="Genomic_DNA"/>
</dbReference>
<comment type="caution">
    <text evidence="1">The sequence shown here is derived from an EMBL/GenBank/DDBJ whole genome shotgun (WGS) entry which is preliminary data.</text>
</comment>
<proteinExistence type="predicted"/>
<dbReference type="Proteomes" id="UP000294003">
    <property type="component" value="Unassembled WGS sequence"/>
</dbReference>
<keyword evidence="2" id="KW-1185">Reference proteome</keyword>
<evidence type="ECO:0000313" key="1">
    <source>
        <dbReference type="EMBL" id="RYO95267.1"/>
    </source>
</evidence>
<name>A0ABY0HM21_9PEZI</name>
<protein>
    <submittedName>
        <fullName evidence="1">Uncharacterized protein</fullName>
    </submittedName>
</protein>
<evidence type="ECO:0000313" key="2">
    <source>
        <dbReference type="Proteomes" id="UP000294003"/>
    </source>
</evidence>
<accession>A0ABY0HM21</accession>
<gene>
    <name evidence="1" type="ORF">DL762_000150</name>
</gene>
<organism evidence="1 2">
    <name type="scientific">Monosporascus cannonballus</name>
    <dbReference type="NCBI Taxonomy" id="155416"/>
    <lineage>
        <taxon>Eukaryota</taxon>
        <taxon>Fungi</taxon>
        <taxon>Dikarya</taxon>
        <taxon>Ascomycota</taxon>
        <taxon>Pezizomycotina</taxon>
        <taxon>Sordariomycetes</taxon>
        <taxon>Xylariomycetidae</taxon>
        <taxon>Xylariales</taxon>
        <taxon>Xylariales incertae sedis</taxon>
        <taxon>Monosporascus</taxon>
    </lineage>
</organism>
<reference evidence="1 2" key="1">
    <citation type="submission" date="2018-06" db="EMBL/GenBank/DDBJ databases">
        <title>Complete Genomes of Monosporascus.</title>
        <authorList>
            <person name="Robinson A.J."/>
            <person name="Natvig D.O."/>
        </authorList>
    </citation>
    <scope>NUCLEOTIDE SEQUENCE [LARGE SCALE GENOMIC DNA]</scope>
    <source>
        <strain evidence="1 2">CBS 609.92</strain>
    </source>
</reference>
<sequence length="143" mass="16050">MELLRLAYYFDGPVVDTGESLGDIVVSPGLYMPAADSRVYSVVPADSSKLPVVAVSLNHHLHPVPRPPDQGEHTAVMVEVIVVWVIKGVERWKDPRFDRYLFRLSAANISGYFYIDRPAGVIETVELRRPETYTEVLPWPESG</sequence>